<evidence type="ECO:0000256" key="3">
    <source>
        <dbReference type="ARBA" id="ARBA00010767"/>
    </source>
</evidence>
<feature type="region of interest" description="Disordered" evidence="11">
    <location>
        <begin position="204"/>
        <end position="231"/>
    </location>
</feature>
<dbReference type="Proteomes" id="UP000663836">
    <property type="component" value="Unassembled WGS sequence"/>
</dbReference>
<evidence type="ECO:0000256" key="9">
    <source>
        <dbReference type="ARBA" id="ARBA00031153"/>
    </source>
</evidence>
<dbReference type="PANTHER" id="PTHR16299:SF2">
    <property type="entry name" value="CENTROSOMAL PROTEIN KIZUNA"/>
    <property type="match status" value="1"/>
</dbReference>
<evidence type="ECO:0000256" key="8">
    <source>
        <dbReference type="ARBA" id="ARBA00024919"/>
    </source>
</evidence>
<feature type="region of interest" description="Disordered" evidence="11">
    <location>
        <begin position="453"/>
        <end position="504"/>
    </location>
</feature>
<feature type="coiled-coil region" evidence="10">
    <location>
        <begin position="28"/>
        <end position="92"/>
    </location>
</feature>
<evidence type="ECO:0000256" key="11">
    <source>
        <dbReference type="SAM" id="MobiDB-lite"/>
    </source>
</evidence>
<evidence type="ECO:0000256" key="2">
    <source>
        <dbReference type="ARBA" id="ARBA00004300"/>
    </source>
</evidence>
<reference evidence="12" key="1">
    <citation type="submission" date="2021-02" db="EMBL/GenBank/DDBJ databases">
        <authorList>
            <person name="Nowell W R."/>
        </authorList>
    </citation>
    <scope>NUCLEOTIDE SEQUENCE</scope>
</reference>
<evidence type="ECO:0000256" key="7">
    <source>
        <dbReference type="ARBA" id="ARBA00023273"/>
    </source>
</evidence>
<dbReference type="PANTHER" id="PTHR16299">
    <property type="entry name" value="CENTROSOMAL PROTEIN KIZUNA"/>
    <property type="match status" value="1"/>
</dbReference>
<dbReference type="AlphaFoldDB" id="A0A818J7E0"/>
<protein>
    <recommendedName>
        <fullName evidence="4">Centrosomal protein kizuna</fullName>
    </recommendedName>
    <alternativeName>
        <fullName evidence="9">Polo-like kinase 1 substrate 1</fullName>
    </alternativeName>
</protein>
<keyword evidence="6" id="KW-0206">Cytoskeleton</keyword>
<comment type="subcellular location">
    <subcellularLocation>
        <location evidence="1">Cytoplasm</location>
        <location evidence="1">Cytoskeleton</location>
        <location evidence="1">Cilium basal body</location>
    </subcellularLocation>
    <subcellularLocation>
        <location evidence="2">Cytoplasm</location>
        <location evidence="2">Cytoskeleton</location>
        <location evidence="2">Microtubule organizing center</location>
        <location evidence="2">Centrosome</location>
    </subcellularLocation>
</comment>
<comment type="function">
    <text evidence="8">Centrosomal protein required for establishing a robust mitotic centrosome architecture that can endure the forces that converge on the centrosomes during spindle formation. Required for stabilizing the expanded pericentriolar material around the centriole.</text>
</comment>
<keyword evidence="7" id="KW-0966">Cell projection</keyword>
<feature type="compositionally biased region" description="Acidic residues" evidence="11">
    <location>
        <begin position="493"/>
        <end position="504"/>
    </location>
</feature>
<evidence type="ECO:0000256" key="6">
    <source>
        <dbReference type="ARBA" id="ARBA00023212"/>
    </source>
</evidence>
<sequence>MNPSSSSPSMTPLFSDYQQRSTNLRSKILKNEEQRIQLEQKLRLMSNNNTRSYKRKQIQYVQTYFTRLNQESQRAEQRNLQLLNNITEAQQHLDRLHFDVENLIRLKNDYLNYLELNYPNWQKPILTRTSTNINSSNEYERLGQHIKQQDQLESDGNLRQSMPMVRQSYDVDSSMLFKRYEDQLKVGLERTTSPTTPIINNEIKEHQQRQQQQQQQQDEQSITESNEIANPFSRIKRNGSLRMELTRTGLYFLLDYIENELKDTIDKKKFYRLDPPTITQKRTIIDIGNNEQKFSLKDLDPTTTSMVILDQLQSTIRRTTINKCLLTDDILSSNIKDLDKDIISYMLPEQDRSLWLRLIEHFSQLLKLHIMNSQILTNKFAVSLLPANAIYAHDKAKSLLKHVIEKYVGTQSSNSDDEISIDRKQQPVQHIIQTNTASSSSSVWLKKLTKSSVFDDDDDESTSTSSSSSMTKKNHKSPRSTPTTPKVNFNKNDDDDDDDHEFFD</sequence>
<dbReference type="EMBL" id="CAJOBD010000010">
    <property type="protein sequence ID" value="CAF3531433.1"/>
    <property type="molecule type" value="Genomic_DNA"/>
</dbReference>
<evidence type="ECO:0000256" key="1">
    <source>
        <dbReference type="ARBA" id="ARBA00004120"/>
    </source>
</evidence>
<keyword evidence="10" id="KW-0175">Coiled coil</keyword>
<dbReference type="InterPro" id="IPR026742">
    <property type="entry name" value="Centrosomal_kizuma"/>
</dbReference>
<organism evidence="12 13">
    <name type="scientific">Rotaria sordida</name>
    <dbReference type="NCBI Taxonomy" id="392033"/>
    <lineage>
        <taxon>Eukaryota</taxon>
        <taxon>Metazoa</taxon>
        <taxon>Spiralia</taxon>
        <taxon>Gnathifera</taxon>
        <taxon>Rotifera</taxon>
        <taxon>Eurotatoria</taxon>
        <taxon>Bdelloidea</taxon>
        <taxon>Philodinida</taxon>
        <taxon>Philodinidae</taxon>
        <taxon>Rotaria</taxon>
    </lineage>
</organism>
<evidence type="ECO:0000256" key="10">
    <source>
        <dbReference type="SAM" id="Coils"/>
    </source>
</evidence>
<feature type="compositionally biased region" description="Low complexity" evidence="11">
    <location>
        <begin position="462"/>
        <end position="471"/>
    </location>
</feature>
<name>A0A818J7E0_9BILA</name>
<feature type="compositionally biased region" description="Polar residues" evidence="11">
    <location>
        <begin position="218"/>
        <end position="228"/>
    </location>
</feature>
<evidence type="ECO:0000256" key="4">
    <source>
        <dbReference type="ARBA" id="ARBA00013872"/>
    </source>
</evidence>
<evidence type="ECO:0000313" key="12">
    <source>
        <dbReference type="EMBL" id="CAF3531433.1"/>
    </source>
</evidence>
<gene>
    <name evidence="12" type="ORF">JBS370_LOCUS391</name>
</gene>
<feature type="compositionally biased region" description="Polar residues" evidence="11">
    <location>
        <begin position="479"/>
        <end position="490"/>
    </location>
</feature>
<keyword evidence="5" id="KW-0963">Cytoplasm</keyword>
<comment type="similarity">
    <text evidence="3">Belongs to the kizuna family.</text>
</comment>
<evidence type="ECO:0000256" key="5">
    <source>
        <dbReference type="ARBA" id="ARBA00022490"/>
    </source>
</evidence>
<proteinExistence type="inferred from homology"/>
<evidence type="ECO:0000313" key="13">
    <source>
        <dbReference type="Proteomes" id="UP000663836"/>
    </source>
</evidence>
<comment type="caution">
    <text evidence="12">The sequence shown here is derived from an EMBL/GenBank/DDBJ whole genome shotgun (WGS) entry which is preliminary data.</text>
</comment>
<accession>A0A818J7E0</accession>
<dbReference type="GO" id="GO:0005813">
    <property type="term" value="C:centrosome"/>
    <property type="evidence" value="ECO:0007669"/>
    <property type="project" value="UniProtKB-SubCell"/>
</dbReference>
<dbReference type="GO" id="GO:0007051">
    <property type="term" value="P:spindle organization"/>
    <property type="evidence" value="ECO:0007669"/>
    <property type="project" value="InterPro"/>
</dbReference>